<evidence type="ECO:0000256" key="1">
    <source>
        <dbReference type="ARBA" id="ARBA00004123"/>
    </source>
</evidence>
<feature type="compositionally biased region" description="Basic and acidic residues" evidence="5">
    <location>
        <begin position="471"/>
        <end position="486"/>
    </location>
</feature>
<dbReference type="Pfam" id="PF00076">
    <property type="entry name" value="RRM_1"/>
    <property type="match status" value="1"/>
</dbReference>
<dbReference type="GO" id="GO:0000381">
    <property type="term" value="P:regulation of alternative mRNA splicing, via spliceosome"/>
    <property type="evidence" value="ECO:0007669"/>
    <property type="project" value="InterPro"/>
</dbReference>
<dbReference type="SUPFAM" id="SSF54928">
    <property type="entry name" value="RNA-binding domain, RBD"/>
    <property type="match status" value="1"/>
</dbReference>
<dbReference type="PROSITE" id="PS50102">
    <property type="entry name" value="RRM"/>
    <property type="match status" value="1"/>
</dbReference>
<dbReference type="Gene3D" id="3.30.70.330">
    <property type="match status" value="1"/>
</dbReference>
<evidence type="ECO:0000256" key="6">
    <source>
        <dbReference type="SAM" id="SignalP"/>
    </source>
</evidence>
<feature type="signal peptide" evidence="6">
    <location>
        <begin position="1"/>
        <end position="21"/>
    </location>
</feature>
<evidence type="ECO:0000259" key="7">
    <source>
        <dbReference type="PROSITE" id="PS50102"/>
    </source>
</evidence>
<feature type="chain" id="PRO_5035823600" description="RRM domain-containing protein" evidence="6">
    <location>
        <begin position="22"/>
        <end position="486"/>
    </location>
</feature>
<name>A0A8S1HAP6_9PELO</name>
<accession>A0A8S1HAP6</accession>
<dbReference type="GO" id="GO:0005737">
    <property type="term" value="C:cytoplasm"/>
    <property type="evidence" value="ECO:0007669"/>
    <property type="project" value="TreeGrafter"/>
</dbReference>
<organism evidence="8 9">
    <name type="scientific">Caenorhabditis auriculariae</name>
    <dbReference type="NCBI Taxonomy" id="2777116"/>
    <lineage>
        <taxon>Eukaryota</taxon>
        <taxon>Metazoa</taxon>
        <taxon>Ecdysozoa</taxon>
        <taxon>Nematoda</taxon>
        <taxon>Chromadorea</taxon>
        <taxon>Rhabditida</taxon>
        <taxon>Rhabditina</taxon>
        <taxon>Rhabditomorpha</taxon>
        <taxon>Rhabditoidea</taxon>
        <taxon>Rhabditidae</taxon>
        <taxon>Peloderinae</taxon>
        <taxon>Caenorhabditis</taxon>
    </lineage>
</organism>
<dbReference type="PANTHER" id="PTHR15597">
    <property type="entry name" value="ATAXIN 2-BINDING PROTEIN 1-RELATED"/>
    <property type="match status" value="1"/>
</dbReference>
<keyword evidence="2 4" id="KW-0694">RNA-binding</keyword>
<dbReference type="InterPro" id="IPR000504">
    <property type="entry name" value="RRM_dom"/>
</dbReference>
<evidence type="ECO:0000256" key="4">
    <source>
        <dbReference type="PROSITE-ProRule" id="PRU00176"/>
    </source>
</evidence>
<dbReference type="InterPro" id="IPR035979">
    <property type="entry name" value="RBD_domain_sf"/>
</dbReference>
<gene>
    <name evidence="8" type="ORF">CAUJ_LOCUS7590</name>
</gene>
<protein>
    <recommendedName>
        <fullName evidence="7">RRM domain-containing protein</fullName>
    </recommendedName>
</protein>
<dbReference type="AlphaFoldDB" id="A0A8S1HAP6"/>
<dbReference type="EMBL" id="CAJGYM010000022">
    <property type="protein sequence ID" value="CAD6191671.1"/>
    <property type="molecule type" value="Genomic_DNA"/>
</dbReference>
<evidence type="ECO:0000256" key="2">
    <source>
        <dbReference type="ARBA" id="ARBA00022884"/>
    </source>
</evidence>
<dbReference type="Proteomes" id="UP000835052">
    <property type="component" value="Unassembled WGS sequence"/>
</dbReference>
<evidence type="ECO:0000313" key="8">
    <source>
        <dbReference type="EMBL" id="CAD6191671.1"/>
    </source>
</evidence>
<evidence type="ECO:0000313" key="9">
    <source>
        <dbReference type="Proteomes" id="UP000835052"/>
    </source>
</evidence>
<feature type="region of interest" description="Disordered" evidence="5">
    <location>
        <begin position="420"/>
        <end position="486"/>
    </location>
</feature>
<dbReference type="OrthoDB" id="6159259at2759"/>
<reference evidence="8" key="1">
    <citation type="submission" date="2020-10" db="EMBL/GenBank/DDBJ databases">
        <authorList>
            <person name="Kikuchi T."/>
        </authorList>
    </citation>
    <scope>NUCLEOTIDE SEQUENCE</scope>
    <source>
        <strain evidence="8">NKZ352</strain>
    </source>
</reference>
<evidence type="ECO:0000256" key="3">
    <source>
        <dbReference type="ARBA" id="ARBA00023242"/>
    </source>
</evidence>
<evidence type="ECO:0000256" key="5">
    <source>
        <dbReference type="SAM" id="MobiDB-lite"/>
    </source>
</evidence>
<dbReference type="GO" id="GO:0007399">
    <property type="term" value="P:nervous system development"/>
    <property type="evidence" value="ECO:0007669"/>
    <property type="project" value="InterPro"/>
</dbReference>
<keyword evidence="6" id="KW-0732">Signal</keyword>
<dbReference type="InterPro" id="IPR047131">
    <property type="entry name" value="RBFOX1-like"/>
</dbReference>
<dbReference type="GO" id="GO:0005634">
    <property type="term" value="C:nucleus"/>
    <property type="evidence" value="ECO:0007669"/>
    <property type="project" value="UniProtKB-SubCell"/>
</dbReference>
<dbReference type="InterPro" id="IPR012677">
    <property type="entry name" value="Nucleotide-bd_a/b_plait_sf"/>
</dbReference>
<dbReference type="SMART" id="SM00360">
    <property type="entry name" value="RRM"/>
    <property type="match status" value="1"/>
</dbReference>
<comment type="subcellular location">
    <subcellularLocation>
        <location evidence="1">Nucleus</location>
    </subcellularLocation>
</comment>
<keyword evidence="9" id="KW-1185">Reference proteome</keyword>
<keyword evidence="3" id="KW-0539">Nucleus</keyword>
<sequence length="486" mass="54135">MLRRRFFVLYYFFRFEHLVHLALVIEIMPSPPATVRVSTVEPPEFSSNRLFVCNLPFRFKDDDLMSMFKKFSPVCAEIAYNERGSRGFGFVTLASVEQAEKARTNFNRLVIDGRVIEIRRATAIKNVRENRVPRNNEPSAVYFNTELSKSAFNIPFGNMGAPSQPIVDFGPPNPAPVLTPLVVAQLQLLQAAQLQASLAPEALQNLLQQTQIQNLQAAGLIPSPAAAALAQFGAANAQLLHPFMQTNPFFAGSPQQQASLSASTAPYLAAATPATIPSVSQLATMLICQQQIQLQHNQIKSQTPFQGFPGSCVENVLMSQGEVENSQILSSNQCRQVLAWKLNATPEKVSPFLVEKYATTPLLANCIMTDYNNEHNPLRANVSVFSSPVYREHCNLIAQENMRIIGLKLPSELDATYKESEEAKSMRKRNRANEIMMNREEFEPTSVAENQKSPVDVESQGPLENIQIRTDFNHNEPLGKRPKTDS</sequence>
<proteinExistence type="predicted"/>
<dbReference type="GO" id="GO:0003729">
    <property type="term" value="F:mRNA binding"/>
    <property type="evidence" value="ECO:0007669"/>
    <property type="project" value="TreeGrafter"/>
</dbReference>
<feature type="domain" description="RRM" evidence="7">
    <location>
        <begin position="48"/>
        <end position="123"/>
    </location>
</feature>
<comment type="caution">
    <text evidence="8">The sequence shown here is derived from an EMBL/GenBank/DDBJ whole genome shotgun (WGS) entry which is preliminary data.</text>
</comment>
<dbReference type="PANTHER" id="PTHR15597:SF44">
    <property type="entry name" value="PIP-1"/>
    <property type="match status" value="1"/>
</dbReference>